<protein>
    <submittedName>
        <fullName evidence="3">Uncharacterized protein</fullName>
    </submittedName>
</protein>
<evidence type="ECO:0000313" key="4">
    <source>
        <dbReference type="EMBL" id="CAF3896256.1"/>
    </source>
</evidence>
<keyword evidence="1" id="KW-0472">Membrane</keyword>
<evidence type="ECO:0000313" key="3">
    <source>
        <dbReference type="EMBL" id="CAF1313520.1"/>
    </source>
</evidence>
<dbReference type="EMBL" id="CAJOBC010043858">
    <property type="protein sequence ID" value="CAF4153278.1"/>
    <property type="molecule type" value="Genomic_DNA"/>
</dbReference>
<dbReference type="Proteomes" id="UP000681722">
    <property type="component" value="Unassembled WGS sequence"/>
</dbReference>
<keyword evidence="6" id="KW-1185">Reference proteome</keyword>
<dbReference type="EMBL" id="CAJNOK010010670">
    <property type="protein sequence ID" value="CAF1121787.1"/>
    <property type="molecule type" value="Genomic_DNA"/>
</dbReference>
<evidence type="ECO:0000256" key="1">
    <source>
        <dbReference type="SAM" id="Phobius"/>
    </source>
</evidence>
<dbReference type="Proteomes" id="UP000682733">
    <property type="component" value="Unassembled WGS sequence"/>
</dbReference>
<proteinExistence type="predicted"/>
<evidence type="ECO:0000313" key="2">
    <source>
        <dbReference type="EMBL" id="CAF1121787.1"/>
    </source>
</evidence>
<organism evidence="3 6">
    <name type="scientific">Didymodactylos carnosus</name>
    <dbReference type="NCBI Taxonomy" id="1234261"/>
    <lineage>
        <taxon>Eukaryota</taxon>
        <taxon>Metazoa</taxon>
        <taxon>Spiralia</taxon>
        <taxon>Gnathifera</taxon>
        <taxon>Rotifera</taxon>
        <taxon>Eurotatoria</taxon>
        <taxon>Bdelloidea</taxon>
        <taxon>Philodinida</taxon>
        <taxon>Philodinidae</taxon>
        <taxon>Didymodactylos</taxon>
    </lineage>
</organism>
<dbReference type="AlphaFoldDB" id="A0A815EMI5"/>
<evidence type="ECO:0000313" key="6">
    <source>
        <dbReference type="Proteomes" id="UP000663829"/>
    </source>
</evidence>
<accession>A0A815EMI5</accession>
<sequence length="169" mass="18595">MIVGLVMFINGGISGVSSQGRGFPSSVIVGSAMWGTGILIIGFGCMAIRSRRLQRLRQTVADESIKYSSSSTPASWRIDTLQWYGWQQRNVTYNLVIDLGPNVAYTQNVYPTPNYSTAPPGYEQCIGPQSSSSYNNQEQPVTYCSKCGTVRQDHTANFCSSCGQSYQKY</sequence>
<comment type="caution">
    <text evidence="3">The sequence shown here is derived from an EMBL/GenBank/DDBJ whole genome shotgun (WGS) entry which is preliminary data.</text>
</comment>
<dbReference type="OrthoDB" id="10032756at2759"/>
<dbReference type="EMBL" id="CAJNOQ010013059">
    <property type="protein sequence ID" value="CAF1313520.1"/>
    <property type="molecule type" value="Genomic_DNA"/>
</dbReference>
<reference evidence="3" key="1">
    <citation type="submission" date="2021-02" db="EMBL/GenBank/DDBJ databases">
        <authorList>
            <person name="Nowell W R."/>
        </authorList>
    </citation>
    <scope>NUCLEOTIDE SEQUENCE</scope>
</reference>
<dbReference type="Proteomes" id="UP000663829">
    <property type="component" value="Unassembled WGS sequence"/>
</dbReference>
<dbReference type="Proteomes" id="UP000677228">
    <property type="component" value="Unassembled WGS sequence"/>
</dbReference>
<feature type="transmembrane region" description="Helical" evidence="1">
    <location>
        <begin position="28"/>
        <end position="48"/>
    </location>
</feature>
<evidence type="ECO:0000313" key="5">
    <source>
        <dbReference type="EMBL" id="CAF4153278.1"/>
    </source>
</evidence>
<keyword evidence="1" id="KW-1133">Transmembrane helix</keyword>
<keyword evidence="1" id="KW-0812">Transmembrane</keyword>
<name>A0A815EMI5_9BILA</name>
<gene>
    <name evidence="3" type="ORF">GPM918_LOCUS29114</name>
    <name evidence="2" type="ORF">OVA965_LOCUS20215</name>
    <name evidence="5" type="ORF">SRO942_LOCUS29671</name>
    <name evidence="4" type="ORF">TMI583_LOCUS20526</name>
</gene>
<dbReference type="EMBL" id="CAJOBA010017601">
    <property type="protein sequence ID" value="CAF3896256.1"/>
    <property type="molecule type" value="Genomic_DNA"/>
</dbReference>